<keyword evidence="2" id="KW-0269">Exonuclease</keyword>
<dbReference type="InterPro" id="IPR051916">
    <property type="entry name" value="GPI-anchor_lipid_remodeler"/>
</dbReference>
<dbReference type="GO" id="GO:0006506">
    <property type="term" value="P:GPI anchor biosynthetic process"/>
    <property type="evidence" value="ECO:0007669"/>
    <property type="project" value="TreeGrafter"/>
</dbReference>
<dbReference type="Proteomes" id="UP000014585">
    <property type="component" value="Unassembled WGS sequence"/>
</dbReference>
<dbReference type="PATRIC" id="fig|566551.4.peg.3714"/>
<dbReference type="HOGENOM" id="CLU_060500_4_1_6"/>
<evidence type="ECO:0000313" key="3">
    <source>
        <dbReference type="Proteomes" id="UP000014585"/>
    </source>
</evidence>
<dbReference type="OrthoDB" id="9793162at2"/>
<accession>S3J1Q4</accession>
<reference evidence="2 3" key="1">
    <citation type="submission" date="2013-04" db="EMBL/GenBank/DDBJ databases">
        <authorList>
            <person name="Weinstock G."/>
            <person name="Sodergren E."/>
            <person name="Lobos E.A."/>
            <person name="Fulton L."/>
            <person name="Fulton R."/>
            <person name="Courtney L."/>
            <person name="Fronick C."/>
            <person name="O'Laughlin M."/>
            <person name="Godfrey J."/>
            <person name="Wilson R.M."/>
            <person name="Miner T."/>
            <person name="Farmer C."/>
            <person name="Delehaunty K."/>
            <person name="Cordes M."/>
            <person name="Minx P."/>
            <person name="Tomlinson C."/>
            <person name="Chen J."/>
            <person name="Wollam A."/>
            <person name="Pepin K.H."/>
            <person name="Palsikar V.B."/>
            <person name="Zhang X."/>
            <person name="Suruliraj S."/>
            <person name="Perna N.T."/>
            <person name="Plunkett G."/>
            <person name="Warren W."/>
            <person name="Mitreva M."/>
            <person name="Mardis E.R."/>
            <person name="Wilson R.K."/>
        </authorList>
    </citation>
    <scope>NUCLEOTIDE SEQUENCE [LARGE SCALE GENOMIC DNA]</scope>
    <source>
        <strain evidence="2 3">DSM 4568</strain>
    </source>
</reference>
<dbReference type="SUPFAM" id="SSF56219">
    <property type="entry name" value="DNase I-like"/>
    <property type="match status" value="1"/>
</dbReference>
<keyword evidence="2" id="KW-0255">Endonuclease</keyword>
<dbReference type="PANTHER" id="PTHR14859:SF15">
    <property type="entry name" value="ENDONUCLEASE_EXONUCLEASE_PHOSPHATASE DOMAIN-CONTAINING PROTEIN"/>
    <property type="match status" value="1"/>
</dbReference>
<gene>
    <name evidence="2" type="ORF">HMPREF0201_04070</name>
</gene>
<protein>
    <submittedName>
        <fullName evidence="2">Endonuclease/exonuclease/phosphatase family protein</fullName>
    </submittedName>
</protein>
<dbReference type="Pfam" id="PF03372">
    <property type="entry name" value="Exo_endo_phos"/>
    <property type="match status" value="1"/>
</dbReference>
<dbReference type="STRING" id="566551.HMPREF0201_04070"/>
<dbReference type="EMBL" id="ATDT01000033">
    <property type="protein sequence ID" value="EPF13877.1"/>
    <property type="molecule type" value="Genomic_DNA"/>
</dbReference>
<sequence>MPFMKSKLLRTIATSGTTKTPNPKSASRYLLAAGKIILSLVIISSIPASYAAEQTAAKESELVVLTPGKVGTPNKIYPSAKAPELTVATYNIAAVRVGTIDAVARAIKALNADIIALSEVDKNTRRSGDVNQLEQLKKLTGMYGVFGKTIDFEGGEYGIAVLSRYPITRHEALPLPSPKVEQRIMLATEVQKPGFSSPIVFIASHLDWQEDPAIRMQQMYAINDFAAGNITSSFPNIETSIKILAGDFNDVSGSPVMQGFQRYWQSLMPSEFDARTWPAINPAAAIDHILTFKGQRWETTEILLPTGKQQQLKGINWPAVSDHLPLVMRLKLLEQ</sequence>
<dbReference type="AlphaFoldDB" id="S3J1Q4"/>
<comment type="caution">
    <text evidence="2">The sequence shown here is derived from an EMBL/GenBank/DDBJ whole genome shotgun (WGS) entry which is preliminary data.</text>
</comment>
<dbReference type="InterPro" id="IPR036691">
    <property type="entry name" value="Endo/exonu/phosph_ase_sf"/>
</dbReference>
<evidence type="ECO:0000313" key="2">
    <source>
        <dbReference type="EMBL" id="EPF13877.1"/>
    </source>
</evidence>
<keyword evidence="2" id="KW-0540">Nuclease</keyword>
<keyword evidence="2" id="KW-0378">Hydrolase</keyword>
<feature type="domain" description="Endonuclease/exonuclease/phosphatase" evidence="1">
    <location>
        <begin position="88"/>
        <end position="323"/>
    </location>
</feature>
<organism evidence="2 3">
    <name type="scientific">Cedecea davisae DSM 4568</name>
    <dbReference type="NCBI Taxonomy" id="566551"/>
    <lineage>
        <taxon>Bacteria</taxon>
        <taxon>Pseudomonadati</taxon>
        <taxon>Pseudomonadota</taxon>
        <taxon>Gammaproteobacteria</taxon>
        <taxon>Enterobacterales</taxon>
        <taxon>Enterobacteriaceae</taxon>
        <taxon>Cedecea</taxon>
    </lineage>
</organism>
<evidence type="ECO:0000259" key="1">
    <source>
        <dbReference type="Pfam" id="PF03372"/>
    </source>
</evidence>
<dbReference type="InterPro" id="IPR005135">
    <property type="entry name" value="Endo/exonuclease/phosphatase"/>
</dbReference>
<name>S3J1Q4_9ENTR</name>
<dbReference type="GO" id="GO:0004519">
    <property type="term" value="F:endonuclease activity"/>
    <property type="evidence" value="ECO:0007669"/>
    <property type="project" value="UniProtKB-KW"/>
</dbReference>
<dbReference type="Gene3D" id="3.60.10.10">
    <property type="entry name" value="Endonuclease/exonuclease/phosphatase"/>
    <property type="match status" value="1"/>
</dbReference>
<proteinExistence type="predicted"/>
<dbReference type="GO" id="GO:0004527">
    <property type="term" value="F:exonuclease activity"/>
    <property type="evidence" value="ECO:0007669"/>
    <property type="project" value="UniProtKB-KW"/>
</dbReference>
<dbReference type="PANTHER" id="PTHR14859">
    <property type="entry name" value="CALCOFLUOR WHITE HYPERSENSITIVE PROTEIN PRECURSOR"/>
    <property type="match status" value="1"/>
</dbReference>
<dbReference type="GO" id="GO:0016020">
    <property type="term" value="C:membrane"/>
    <property type="evidence" value="ECO:0007669"/>
    <property type="project" value="GOC"/>
</dbReference>